<dbReference type="NCBIfam" id="TIGR01764">
    <property type="entry name" value="excise"/>
    <property type="match status" value="1"/>
</dbReference>
<evidence type="ECO:0000259" key="1">
    <source>
        <dbReference type="Pfam" id="PF12728"/>
    </source>
</evidence>
<dbReference type="GO" id="GO:0003677">
    <property type="term" value="F:DNA binding"/>
    <property type="evidence" value="ECO:0007669"/>
    <property type="project" value="InterPro"/>
</dbReference>
<dbReference type="CDD" id="cd04762">
    <property type="entry name" value="HTH_MerR-trunc"/>
    <property type="match status" value="1"/>
</dbReference>
<protein>
    <recommendedName>
        <fullName evidence="1">Helix-turn-helix domain-containing protein</fullName>
    </recommendedName>
</protein>
<dbReference type="InterPro" id="IPR041657">
    <property type="entry name" value="HTH_17"/>
</dbReference>
<dbReference type="InterPro" id="IPR048048">
    <property type="entry name" value="BldC-like"/>
</dbReference>
<dbReference type="SUPFAM" id="SSF46955">
    <property type="entry name" value="Putative DNA-binding domain"/>
    <property type="match status" value="1"/>
</dbReference>
<dbReference type="Proteomes" id="UP000502345">
    <property type="component" value="Chromosome"/>
</dbReference>
<dbReference type="InterPro" id="IPR009061">
    <property type="entry name" value="DNA-bd_dom_put_sf"/>
</dbReference>
<sequence length="105" mass="11558">MATGRHTGSEPKFGITARFGITVRQTFDINMEDLTMSAPTFNTAADALMTPGQVAALFHVDPKTVTRWAHAGRLGSLRTPGGHRRFRETEVMQLLRSLTTEADNN</sequence>
<gene>
    <name evidence="2" type="ORF">G9444_1830</name>
</gene>
<evidence type="ECO:0000313" key="2">
    <source>
        <dbReference type="EMBL" id="QIP39074.1"/>
    </source>
</evidence>
<dbReference type="AlphaFoldDB" id="A0A6G9CQ95"/>
<name>A0A6G9CQ95_RHOER</name>
<reference evidence="2 3" key="1">
    <citation type="submission" date="2020-03" db="EMBL/GenBank/DDBJ databases">
        <title>Screen low temperature-resistant strains for efficient degradation of petroleum hydrocarbons under the low temperature.</title>
        <authorList>
            <person name="Wang Y."/>
            <person name="Chen J."/>
        </authorList>
    </citation>
    <scope>NUCLEOTIDE SEQUENCE [LARGE SCALE GENOMIC DNA]</scope>
    <source>
        <strain evidence="2 3">KB1</strain>
    </source>
</reference>
<organism evidence="2 3">
    <name type="scientific">Rhodococcus erythropolis</name>
    <name type="common">Arthrobacter picolinophilus</name>
    <dbReference type="NCBI Taxonomy" id="1833"/>
    <lineage>
        <taxon>Bacteria</taxon>
        <taxon>Bacillati</taxon>
        <taxon>Actinomycetota</taxon>
        <taxon>Actinomycetes</taxon>
        <taxon>Mycobacteriales</taxon>
        <taxon>Nocardiaceae</taxon>
        <taxon>Rhodococcus</taxon>
        <taxon>Rhodococcus erythropolis group</taxon>
    </lineage>
</organism>
<evidence type="ECO:0000313" key="3">
    <source>
        <dbReference type="Proteomes" id="UP000502345"/>
    </source>
</evidence>
<dbReference type="Gene3D" id="1.10.1660.10">
    <property type="match status" value="1"/>
</dbReference>
<dbReference type="EMBL" id="CP050124">
    <property type="protein sequence ID" value="QIP39074.1"/>
    <property type="molecule type" value="Genomic_DNA"/>
</dbReference>
<feature type="domain" description="Helix-turn-helix" evidence="1">
    <location>
        <begin position="48"/>
        <end position="97"/>
    </location>
</feature>
<dbReference type="InterPro" id="IPR010093">
    <property type="entry name" value="SinI_DNA-bd"/>
</dbReference>
<accession>A0A6G9CQ95</accession>
<proteinExistence type="predicted"/>
<dbReference type="Pfam" id="PF12728">
    <property type="entry name" value="HTH_17"/>
    <property type="match status" value="1"/>
</dbReference>
<dbReference type="NCBIfam" id="NF033787">
    <property type="entry name" value="HTH_BldC"/>
    <property type="match status" value="1"/>
</dbReference>